<reference evidence="1" key="1">
    <citation type="journal article" date="2023" name="Mol. Phylogenet. Evol.">
        <title>Genome-scale phylogeny and comparative genomics of the fungal order Sordariales.</title>
        <authorList>
            <person name="Hensen N."/>
            <person name="Bonometti L."/>
            <person name="Westerberg I."/>
            <person name="Brannstrom I.O."/>
            <person name="Guillou S."/>
            <person name="Cros-Aarteil S."/>
            <person name="Calhoun S."/>
            <person name="Haridas S."/>
            <person name="Kuo A."/>
            <person name="Mondo S."/>
            <person name="Pangilinan J."/>
            <person name="Riley R."/>
            <person name="LaButti K."/>
            <person name="Andreopoulos B."/>
            <person name="Lipzen A."/>
            <person name="Chen C."/>
            <person name="Yan M."/>
            <person name="Daum C."/>
            <person name="Ng V."/>
            <person name="Clum A."/>
            <person name="Steindorff A."/>
            <person name="Ohm R.A."/>
            <person name="Martin F."/>
            <person name="Silar P."/>
            <person name="Natvig D.O."/>
            <person name="Lalanne C."/>
            <person name="Gautier V."/>
            <person name="Ament-Velasquez S.L."/>
            <person name="Kruys A."/>
            <person name="Hutchinson M.I."/>
            <person name="Powell A.J."/>
            <person name="Barry K."/>
            <person name="Miller A.N."/>
            <person name="Grigoriev I.V."/>
            <person name="Debuchy R."/>
            <person name="Gladieux P."/>
            <person name="Hiltunen Thoren M."/>
            <person name="Johannesson H."/>
        </authorList>
    </citation>
    <scope>NUCLEOTIDE SEQUENCE</scope>
    <source>
        <strain evidence="1">CBS 757.83</strain>
    </source>
</reference>
<dbReference type="EMBL" id="MU863636">
    <property type="protein sequence ID" value="KAK4101214.1"/>
    <property type="molecule type" value="Genomic_DNA"/>
</dbReference>
<keyword evidence="2" id="KW-1185">Reference proteome</keyword>
<comment type="caution">
    <text evidence="1">The sequence shown here is derived from an EMBL/GenBank/DDBJ whole genome shotgun (WGS) entry which is preliminary data.</text>
</comment>
<organism evidence="1 2">
    <name type="scientific">Parathielavia hyrcaniae</name>
    <dbReference type="NCBI Taxonomy" id="113614"/>
    <lineage>
        <taxon>Eukaryota</taxon>
        <taxon>Fungi</taxon>
        <taxon>Dikarya</taxon>
        <taxon>Ascomycota</taxon>
        <taxon>Pezizomycotina</taxon>
        <taxon>Sordariomycetes</taxon>
        <taxon>Sordariomycetidae</taxon>
        <taxon>Sordariales</taxon>
        <taxon>Chaetomiaceae</taxon>
        <taxon>Parathielavia</taxon>
    </lineage>
</organism>
<accession>A0AAN6Q0A2</accession>
<sequence length="90" mass="9761">MLLGTHTRAGGRRIQGRVAACLVSVQGTSIRHAGWPHDVSNTHGENAYIIGSHRSSIWRWCSSRDSTASKIASPAVRRVKVGDIPKLTLC</sequence>
<dbReference type="Proteomes" id="UP001305647">
    <property type="component" value="Unassembled WGS sequence"/>
</dbReference>
<name>A0AAN6Q0A2_9PEZI</name>
<protein>
    <submittedName>
        <fullName evidence="1">Uncharacterized protein</fullName>
    </submittedName>
</protein>
<dbReference type="AlphaFoldDB" id="A0AAN6Q0A2"/>
<reference evidence="1" key="2">
    <citation type="submission" date="2023-05" db="EMBL/GenBank/DDBJ databases">
        <authorList>
            <consortium name="Lawrence Berkeley National Laboratory"/>
            <person name="Steindorff A."/>
            <person name="Hensen N."/>
            <person name="Bonometti L."/>
            <person name="Westerberg I."/>
            <person name="Brannstrom I.O."/>
            <person name="Guillou S."/>
            <person name="Cros-Aarteil S."/>
            <person name="Calhoun S."/>
            <person name="Haridas S."/>
            <person name="Kuo A."/>
            <person name="Mondo S."/>
            <person name="Pangilinan J."/>
            <person name="Riley R."/>
            <person name="Labutti K."/>
            <person name="Andreopoulos B."/>
            <person name="Lipzen A."/>
            <person name="Chen C."/>
            <person name="Yanf M."/>
            <person name="Daum C."/>
            <person name="Ng V."/>
            <person name="Clum A."/>
            <person name="Ohm R."/>
            <person name="Martin F."/>
            <person name="Silar P."/>
            <person name="Natvig D."/>
            <person name="Lalanne C."/>
            <person name="Gautier V."/>
            <person name="Ament-Velasquez S.L."/>
            <person name="Kruys A."/>
            <person name="Hutchinson M.I."/>
            <person name="Powell A.J."/>
            <person name="Barry K."/>
            <person name="Miller A.N."/>
            <person name="Grigoriev I.V."/>
            <person name="Debuchy R."/>
            <person name="Gladieux P."/>
            <person name="Thoren M.H."/>
            <person name="Johannesson H."/>
        </authorList>
    </citation>
    <scope>NUCLEOTIDE SEQUENCE</scope>
    <source>
        <strain evidence="1">CBS 757.83</strain>
    </source>
</reference>
<gene>
    <name evidence="1" type="ORF">N658DRAFT_496515</name>
</gene>
<evidence type="ECO:0000313" key="2">
    <source>
        <dbReference type="Proteomes" id="UP001305647"/>
    </source>
</evidence>
<evidence type="ECO:0000313" key="1">
    <source>
        <dbReference type="EMBL" id="KAK4101214.1"/>
    </source>
</evidence>
<proteinExistence type="predicted"/>